<evidence type="ECO:0000313" key="3">
    <source>
        <dbReference type="Proteomes" id="UP000182961"/>
    </source>
</evidence>
<proteinExistence type="predicted"/>
<reference evidence="3" key="1">
    <citation type="submission" date="2016-10" db="EMBL/GenBank/DDBJ databases">
        <authorList>
            <person name="Varghese N."/>
            <person name="Submissions S."/>
        </authorList>
    </citation>
    <scope>NUCLEOTIDE SEQUENCE [LARGE SCALE GENOMIC DNA]</scope>
    <source>
        <strain evidence="3">DSM 4002</strain>
    </source>
</reference>
<dbReference type="eggNOG" id="COG3550">
    <property type="taxonomic scope" value="Bacteria"/>
</dbReference>
<dbReference type="AlphaFoldDB" id="A0A1I4TLD9"/>
<keyword evidence="2" id="KW-0808">Transferase</keyword>
<dbReference type="RefSeq" id="WP_024980138.1">
    <property type="nucleotide sequence ID" value="NZ_CBCRUM010000008.1"/>
</dbReference>
<dbReference type="GO" id="GO:0016301">
    <property type="term" value="F:kinase activity"/>
    <property type="evidence" value="ECO:0007669"/>
    <property type="project" value="UniProtKB-KW"/>
</dbReference>
<sequence>MRKAAIYYKEYLAGILTETNEGEYTFQYEETYVQDHPKECLSLTMPVSVKMYSEKRLFPFFEGLIPEGWLLDIASKSWKINPNDRMGLLLACCQNCIGAVSVQPIPNDNE</sequence>
<dbReference type="InterPro" id="IPR017508">
    <property type="entry name" value="HipA_N1"/>
</dbReference>
<protein>
    <submittedName>
        <fullName evidence="2">Serine/threonine-protein kinase HipA</fullName>
    </submittedName>
</protein>
<evidence type="ECO:0000259" key="1">
    <source>
        <dbReference type="Pfam" id="PF13657"/>
    </source>
</evidence>
<gene>
    <name evidence="2" type="ORF">SAMN05444143_102167</name>
</gene>
<feature type="domain" description="HipA N-terminal subdomain 1" evidence="1">
    <location>
        <begin position="5"/>
        <end position="102"/>
    </location>
</feature>
<name>A0A1I4TLD9_9FLAO</name>
<keyword evidence="3" id="KW-1185">Reference proteome</keyword>
<dbReference type="EMBL" id="FOUT01000002">
    <property type="protein sequence ID" value="SFM77370.1"/>
    <property type="molecule type" value="Genomic_DNA"/>
</dbReference>
<keyword evidence="2" id="KW-0418">Kinase</keyword>
<dbReference type="NCBIfam" id="TIGR03071">
    <property type="entry name" value="couple_hipA"/>
    <property type="match status" value="1"/>
</dbReference>
<dbReference type="Proteomes" id="UP000182961">
    <property type="component" value="Unassembled WGS sequence"/>
</dbReference>
<accession>A0A1I4TLD9</accession>
<organism evidence="2 3">
    <name type="scientific">Flavobacterium succinicans</name>
    <dbReference type="NCBI Taxonomy" id="29536"/>
    <lineage>
        <taxon>Bacteria</taxon>
        <taxon>Pseudomonadati</taxon>
        <taxon>Bacteroidota</taxon>
        <taxon>Flavobacteriia</taxon>
        <taxon>Flavobacteriales</taxon>
        <taxon>Flavobacteriaceae</taxon>
        <taxon>Flavobacterium</taxon>
    </lineage>
</organism>
<dbReference type="Pfam" id="PF13657">
    <property type="entry name" value="Couple_hipA"/>
    <property type="match status" value="1"/>
</dbReference>
<evidence type="ECO:0000313" key="2">
    <source>
        <dbReference type="EMBL" id="SFM77370.1"/>
    </source>
</evidence>